<gene>
    <name evidence="1" type="ORF">ED208_15730</name>
</gene>
<proteinExistence type="predicted"/>
<protein>
    <recommendedName>
        <fullName evidence="3">DUF4258 domain-containing protein</fullName>
    </recommendedName>
</protein>
<organism evidence="1 2">
    <name type="scientific">Stagnimonas aquatica</name>
    <dbReference type="NCBI Taxonomy" id="2689987"/>
    <lineage>
        <taxon>Bacteria</taxon>
        <taxon>Pseudomonadati</taxon>
        <taxon>Pseudomonadota</taxon>
        <taxon>Gammaproteobacteria</taxon>
        <taxon>Nevskiales</taxon>
        <taxon>Nevskiaceae</taxon>
        <taxon>Stagnimonas</taxon>
    </lineage>
</organism>
<accession>A0A3N0V1Q6</accession>
<evidence type="ECO:0000313" key="2">
    <source>
        <dbReference type="Proteomes" id="UP000282106"/>
    </source>
</evidence>
<dbReference type="Proteomes" id="UP000282106">
    <property type="component" value="Unassembled WGS sequence"/>
</dbReference>
<dbReference type="EMBL" id="RJVO01000009">
    <property type="protein sequence ID" value="ROH86484.1"/>
    <property type="molecule type" value="Genomic_DNA"/>
</dbReference>
<evidence type="ECO:0008006" key="3">
    <source>
        <dbReference type="Google" id="ProtNLM"/>
    </source>
</evidence>
<reference evidence="1 2" key="1">
    <citation type="submission" date="2018-10" db="EMBL/GenBank/DDBJ databases">
        <authorList>
            <person name="Chen W.-M."/>
        </authorList>
    </citation>
    <scope>NUCLEOTIDE SEQUENCE [LARGE SCALE GENOMIC DNA]</scope>
    <source>
        <strain evidence="1 2">THS-13</strain>
    </source>
</reference>
<sequence length="89" mass="10522">MSLHAQVRMQQRGLPAAALALIRRYGRRQHDHQGCALVYLDRRGREAIRRHEGEQVYRAYEKVWDAYLLERVGGAVLTTGHRTRRFHRE</sequence>
<dbReference type="AlphaFoldDB" id="A0A3N0V1Q6"/>
<keyword evidence="2" id="KW-1185">Reference proteome</keyword>
<name>A0A3N0V1Q6_9GAMM</name>
<comment type="caution">
    <text evidence="1">The sequence shown here is derived from an EMBL/GenBank/DDBJ whole genome shotgun (WGS) entry which is preliminary data.</text>
</comment>
<evidence type="ECO:0000313" key="1">
    <source>
        <dbReference type="EMBL" id="ROH86484.1"/>
    </source>
</evidence>
<dbReference type="InParanoid" id="A0A3N0V1Q6"/>